<evidence type="ECO:0000313" key="2">
    <source>
        <dbReference type="Proteomes" id="UP001367508"/>
    </source>
</evidence>
<keyword evidence="2" id="KW-1185">Reference proteome</keyword>
<dbReference type="Proteomes" id="UP001367508">
    <property type="component" value="Unassembled WGS sequence"/>
</dbReference>
<dbReference type="EMBL" id="JAYMYQ010000010">
    <property type="protein sequence ID" value="KAK7307843.1"/>
    <property type="molecule type" value="Genomic_DNA"/>
</dbReference>
<name>A0AAN9K0U3_CANGL</name>
<reference evidence="1 2" key="1">
    <citation type="submission" date="2024-01" db="EMBL/GenBank/DDBJ databases">
        <title>The genomes of 5 underutilized Papilionoideae crops provide insights into root nodulation and disease resistanc.</title>
        <authorList>
            <person name="Jiang F."/>
        </authorList>
    </citation>
    <scope>NUCLEOTIDE SEQUENCE [LARGE SCALE GENOMIC DNA]</scope>
    <source>
        <strain evidence="1">LVBAO_FW01</strain>
        <tissue evidence="1">Leaves</tissue>
    </source>
</reference>
<accession>A0AAN9K0U3</accession>
<comment type="caution">
    <text evidence="1">The sequence shown here is derived from an EMBL/GenBank/DDBJ whole genome shotgun (WGS) entry which is preliminary data.</text>
</comment>
<sequence>MYAMWLSSSIVDGSSVTVDCDSEIASSLHFVRWIRDLCNFLWFLNLVGNLFQKLISILYVELLSDQNSRDNDKHIKMSLDCVLSNLSSLLLLSNMGAFQEMQYWTVTTMMEVKLQLLLSLPS</sequence>
<evidence type="ECO:0000313" key="1">
    <source>
        <dbReference type="EMBL" id="KAK7307843.1"/>
    </source>
</evidence>
<proteinExistence type="predicted"/>
<gene>
    <name evidence="1" type="ORF">VNO77_41261</name>
</gene>
<dbReference type="AlphaFoldDB" id="A0AAN9K0U3"/>
<protein>
    <submittedName>
        <fullName evidence="1">Uncharacterized protein</fullName>
    </submittedName>
</protein>
<organism evidence="1 2">
    <name type="scientific">Canavalia gladiata</name>
    <name type="common">Sword bean</name>
    <name type="synonym">Dolichos gladiatus</name>
    <dbReference type="NCBI Taxonomy" id="3824"/>
    <lineage>
        <taxon>Eukaryota</taxon>
        <taxon>Viridiplantae</taxon>
        <taxon>Streptophyta</taxon>
        <taxon>Embryophyta</taxon>
        <taxon>Tracheophyta</taxon>
        <taxon>Spermatophyta</taxon>
        <taxon>Magnoliopsida</taxon>
        <taxon>eudicotyledons</taxon>
        <taxon>Gunneridae</taxon>
        <taxon>Pentapetalae</taxon>
        <taxon>rosids</taxon>
        <taxon>fabids</taxon>
        <taxon>Fabales</taxon>
        <taxon>Fabaceae</taxon>
        <taxon>Papilionoideae</taxon>
        <taxon>50 kb inversion clade</taxon>
        <taxon>NPAAA clade</taxon>
        <taxon>indigoferoid/millettioid clade</taxon>
        <taxon>Phaseoleae</taxon>
        <taxon>Canavalia</taxon>
    </lineage>
</organism>